<feature type="transmembrane region" description="Helical" evidence="1">
    <location>
        <begin position="6"/>
        <end position="27"/>
    </location>
</feature>
<keyword evidence="1" id="KW-0812">Transmembrane</keyword>
<evidence type="ECO:0000313" key="3">
    <source>
        <dbReference type="Proteomes" id="UP000887300"/>
    </source>
</evidence>
<dbReference type="Proteomes" id="UP000887300">
    <property type="component" value="Unassembled WGS sequence"/>
</dbReference>
<sequence length="126" mass="14549">MGEANGYFQTCVGFLIILAPIALILMLDRSDKVSQRLSQLSWLTADITTDPAWPLGWNCREANQLFEACPLEEVQQYRRKVLDMGRPLTLMEMDFLLDYVIQSQRSNEKQEALQMQDECQKLYATP</sequence>
<comment type="caution">
    <text evidence="2">The sequence shown here is derived from an EMBL/GenBank/DDBJ whole genome shotgun (WGS) entry which is preliminary data.</text>
</comment>
<dbReference type="EMBL" id="JABBHS010000191">
    <property type="protein sequence ID" value="MBU2722832.1"/>
    <property type="molecule type" value="Genomic_DNA"/>
</dbReference>
<evidence type="ECO:0000256" key="1">
    <source>
        <dbReference type="SAM" id="Phobius"/>
    </source>
</evidence>
<dbReference type="AlphaFoldDB" id="A0A8X8G9S4"/>
<protein>
    <submittedName>
        <fullName evidence="2">Uncharacterized protein</fullName>
    </submittedName>
</protein>
<gene>
    <name evidence="2" type="ORF">HF568_06340</name>
</gene>
<reference evidence="2" key="1">
    <citation type="journal article" date="2021" name="ISME J.">
        <title>Genomic evolution of the class Acidithiobacillia: deep-branching Proteobacteria living in extreme acidic conditions.</title>
        <authorList>
            <person name="Moya-Beltran A."/>
            <person name="Beard S."/>
            <person name="Rojas-Villalobos C."/>
            <person name="Issotta F."/>
            <person name="Gallardo Y."/>
            <person name="Ulloa R."/>
            <person name="Giaveno A."/>
            <person name="Degli Esposti M."/>
            <person name="Johnson D.B."/>
            <person name="Quatrini R."/>
        </authorList>
    </citation>
    <scope>NUCLEOTIDE SEQUENCE</scope>
    <source>
        <strain evidence="2">DSM 583</strain>
    </source>
</reference>
<keyword evidence="1" id="KW-0472">Membrane</keyword>
<keyword evidence="1" id="KW-1133">Transmembrane helix</keyword>
<evidence type="ECO:0000313" key="2">
    <source>
        <dbReference type="EMBL" id="MBU2722832.1"/>
    </source>
</evidence>
<proteinExistence type="predicted"/>
<name>A0A8X8G9S4_ACIFI</name>
<organism evidence="2 3">
    <name type="scientific">Acidithiobacillus ferridurans</name>
    <dbReference type="NCBI Taxonomy" id="1232575"/>
    <lineage>
        <taxon>Bacteria</taxon>
        <taxon>Pseudomonadati</taxon>
        <taxon>Pseudomonadota</taxon>
        <taxon>Acidithiobacillia</taxon>
        <taxon>Acidithiobacillales</taxon>
        <taxon>Acidithiobacillaceae</taxon>
        <taxon>Acidithiobacillus</taxon>
    </lineage>
</organism>
<accession>A0A8X8G9S4</accession>